<evidence type="ECO:0000313" key="3">
    <source>
        <dbReference type="EMBL" id="SHM68625.1"/>
    </source>
</evidence>
<dbReference type="RefSeq" id="WP_073014097.1">
    <property type="nucleotide sequence ID" value="NZ_FRBW01000003.1"/>
</dbReference>
<dbReference type="SUPFAM" id="SSF54637">
    <property type="entry name" value="Thioesterase/thiol ester dehydrase-isomerase"/>
    <property type="match status" value="1"/>
</dbReference>
<dbReference type="PANTHER" id="PTHR31793:SF27">
    <property type="entry name" value="NOVEL THIOESTERASE SUPERFAMILY DOMAIN AND SAPOSIN A-TYPE DOMAIN CONTAINING PROTEIN (0610012H03RIK)"/>
    <property type="match status" value="1"/>
</dbReference>
<name>A0A1M7KSU8_9HYPH</name>
<dbReference type="PANTHER" id="PTHR31793">
    <property type="entry name" value="4-HYDROXYBENZOYL-COA THIOESTERASE FAMILY MEMBER"/>
    <property type="match status" value="1"/>
</dbReference>
<dbReference type="Pfam" id="PF13279">
    <property type="entry name" value="4HBT_2"/>
    <property type="match status" value="1"/>
</dbReference>
<reference evidence="3 4" key="1">
    <citation type="submission" date="2016-11" db="EMBL/GenBank/DDBJ databases">
        <authorList>
            <person name="Jaros S."/>
            <person name="Januszkiewicz K."/>
            <person name="Wedrychowicz H."/>
        </authorList>
    </citation>
    <scope>NUCLEOTIDE SEQUENCE [LARGE SCALE GENOMIC DNA]</scope>
    <source>
        <strain evidence="3 4">DSM 22153</strain>
    </source>
</reference>
<keyword evidence="4" id="KW-1185">Reference proteome</keyword>
<dbReference type="EMBL" id="FRBW01000003">
    <property type="protein sequence ID" value="SHM68625.1"/>
    <property type="molecule type" value="Genomic_DNA"/>
</dbReference>
<accession>A0A1M7KSU8</accession>
<dbReference type="STRING" id="735517.SAMN05444272_2967"/>
<evidence type="ECO:0000313" key="4">
    <source>
        <dbReference type="Proteomes" id="UP000186002"/>
    </source>
</evidence>
<dbReference type="InterPro" id="IPR029069">
    <property type="entry name" value="HotDog_dom_sf"/>
</dbReference>
<dbReference type="AlphaFoldDB" id="A0A1M7KSU8"/>
<comment type="similarity">
    <text evidence="1">Belongs to the 4-hydroxybenzoyl-CoA thioesterase family.</text>
</comment>
<dbReference type="Proteomes" id="UP000186002">
    <property type="component" value="Unassembled WGS sequence"/>
</dbReference>
<sequence>MNKLPDSLEAYPFKSEDKIRYGDCDAMGHVNNAVFSTFLETGRVEVLMDDRADVLSEDCGFVIVRLELDYMGEVRWPGKVQTGTGVLSVNSSSVAFGQMVFQDGKPVARAKSVIVQMNKTTRKSQRLSDFARERFKACQLEGVDA</sequence>
<dbReference type="GO" id="GO:0047617">
    <property type="term" value="F:fatty acyl-CoA hydrolase activity"/>
    <property type="evidence" value="ECO:0007669"/>
    <property type="project" value="TreeGrafter"/>
</dbReference>
<dbReference type="OrthoDB" id="9801517at2"/>
<evidence type="ECO:0000256" key="1">
    <source>
        <dbReference type="ARBA" id="ARBA00005953"/>
    </source>
</evidence>
<evidence type="ECO:0000256" key="2">
    <source>
        <dbReference type="ARBA" id="ARBA00022801"/>
    </source>
</evidence>
<organism evidence="3 4">
    <name type="scientific">Roseibium suaedae</name>
    <dbReference type="NCBI Taxonomy" id="735517"/>
    <lineage>
        <taxon>Bacteria</taxon>
        <taxon>Pseudomonadati</taxon>
        <taxon>Pseudomonadota</taxon>
        <taxon>Alphaproteobacteria</taxon>
        <taxon>Hyphomicrobiales</taxon>
        <taxon>Stappiaceae</taxon>
        <taxon>Roseibium</taxon>
    </lineage>
</organism>
<keyword evidence="2 3" id="KW-0378">Hydrolase</keyword>
<dbReference type="InterPro" id="IPR050563">
    <property type="entry name" value="4-hydroxybenzoyl-CoA_TE"/>
</dbReference>
<protein>
    <submittedName>
        <fullName evidence="3">Acyl-CoA thioester hydrolase</fullName>
    </submittedName>
</protein>
<proteinExistence type="inferred from homology"/>
<dbReference type="Gene3D" id="3.10.129.10">
    <property type="entry name" value="Hotdog Thioesterase"/>
    <property type="match status" value="1"/>
</dbReference>
<dbReference type="CDD" id="cd00586">
    <property type="entry name" value="4HBT"/>
    <property type="match status" value="1"/>
</dbReference>
<gene>
    <name evidence="3" type="ORF">SAMN05444272_2967</name>
</gene>